<evidence type="ECO:0000256" key="3">
    <source>
        <dbReference type="ARBA" id="ARBA00022723"/>
    </source>
</evidence>
<dbReference type="PRINTS" id="PR00119">
    <property type="entry name" value="CATATPASE"/>
</dbReference>
<dbReference type="Pfam" id="PF00690">
    <property type="entry name" value="Cation_ATPase_N"/>
    <property type="match status" value="1"/>
</dbReference>
<feature type="transmembrane region" description="Helical" evidence="7">
    <location>
        <begin position="297"/>
        <end position="318"/>
    </location>
</feature>
<dbReference type="GO" id="GO:0005886">
    <property type="term" value="C:plasma membrane"/>
    <property type="evidence" value="ECO:0007669"/>
    <property type="project" value="TreeGrafter"/>
</dbReference>
<dbReference type="GO" id="GO:0046872">
    <property type="term" value="F:metal ion binding"/>
    <property type="evidence" value="ECO:0007669"/>
    <property type="project" value="UniProtKB-KW"/>
</dbReference>
<evidence type="ECO:0000256" key="4">
    <source>
        <dbReference type="ARBA" id="ARBA00022842"/>
    </source>
</evidence>
<dbReference type="GO" id="GO:0005388">
    <property type="term" value="F:P-type calcium transporter activity"/>
    <property type="evidence" value="ECO:0007669"/>
    <property type="project" value="TreeGrafter"/>
</dbReference>
<dbReference type="GO" id="GO:0000166">
    <property type="term" value="F:nucleotide binding"/>
    <property type="evidence" value="ECO:0007669"/>
    <property type="project" value="InterPro"/>
</dbReference>
<dbReference type="Gene3D" id="3.40.1110.10">
    <property type="entry name" value="Calcium-transporting ATPase, cytoplasmic domain N"/>
    <property type="match status" value="1"/>
</dbReference>
<keyword evidence="4" id="KW-0460">Magnesium</keyword>
<proteinExistence type="predicted"/>
<feature type="transmembrane region" description="Helical" evidence="7">
    <location>
        <begin position="266"/>
        <end position="285"/>
    </location>
</feature>
<dbReference type="InterPro" id="IPR036412">
    <property type="entry name" value="HAD-like_sf"/>
</dbReference>
<dbReference type="GeneID" id="14907558"/>
<evidence type="ECO:0000259" key="8">
    <source>
        <dbReference type="Pfam" id="PF00122"/>
    </source>
</evidence>
<evidence type="ECO:0000256" key="2">
    <source>
        <dbReference type="ARBA" id="ARBA00022692"/>
    </source>
</evidence>
<dbReference type="RefSeq" id="XP_004034894.1">
    <property type="nucleotide sequence ID" value="XM_004034846.1"/>
</dbReference>
<dbReference type="STRING" id="857967.G0QTN5"/>
<feature type="transmembrane region" description="Helical" evidence="7">
    <location>
        <begin position="750"/>
        <end position="771"/>
    </location>
</feature>
<evidence type="ECO:0000256" key="1">
    <source>
        <dbReference type="ARBA" id="ARBA00004127"/>
    </source>
</evidence>
<keyword evidence="5 7" id="KW-1133">Transmembrane helix</keyword>
<dbReference type="PANTHER" id="PTHR24093:SF369">
    <property type="entry name" value="CALCIUM-TRANSPORTING ATPASE"/>
    <property type="match status" value="1"/>
</dbReference>
<dbReference type="InterPro" id="IPR059000">
    <property type="entry name" value="ATPase_P-type_domA"/>
</dbReference>
<dbReference type="GO" id="GO:0012505">
    <property type="term" value="C:endomembrane system"/>
    <property type="evidence" value="ECO:0007669"/>
    <property type="project" value="UniProtKB-SubCell"/>
</dbReference>
<evidence type="ECO:0000256" key="6">
    <source>
        <dbReference type="ARBA" id="ARBA00023136"/>
    </source>
</evidence>
<dbReference type="Gene3D" id="1.20.1110.10">
    <property type="entry name" value="Calcium-transporting ATPase, transmembrane domain"/>
    <property type="match status" value="1"/>
</dbReference>
<dbReference type="InterPro" id="IPR004014">
    <property type="entry name" value="ATPase_P-typ_cation-transptr_N"/>
</dbReference>
<dbReference type="SUPFAM" id="SSF56784">
    <property type="entry name" value="HAD-like"/>
    <property type="match status" value="1"/>
</dbReference>
<keyword evidence="2 7" id="KW-0812">Transmembrane</keyword>
<dbReference type="Pfam" id="PF00122">
    <property type="entry name" value="E1-E2_ATPase"/>
    <property type="match status" value="1"/>
</dbReference>
<evidence type="ECO:0000313" key="12">
    <source>
        <dbReference type="Proteomes" id="UP000008983"/>
    </source>
</evidence>
<dbReference type="InterPro" id="IPR023299">
    <property type="entry name" value="ATPase_P-typ_cyto_dom_N"/>
</dbReference>
<dbReference type="SUPFAM" id="SSF81665">
    <property type="entry name" value="Calcium ATPase, transmembrane domain M"/>
    <property type="match status" value="1"/>
</dbReference>
<dbReference type="OrthoDB" id="116380at2759"/>
<evidence type="ECO:0000259" key="9">
    <source>
        <dbReference type="Pfam" id="PF00689"/>
    </source>
</evidence>
<dbReference type="SUPFAM" id="SSF81653">
    <property type="entry name" value="Calcium ATPase, transduction domain A"/>
    <property type="match status" value="1"/>
</dbReference>
<dbReference type="AlphaFoldDB" id="G0QTN5"/>
<feature type="domain" description="Cation-transporting P-type ATPase C-terminal" evidence="9">
    <location>
        <begin position="776"/>
        <end position="949"/>
    </location>
</feature>
<dbReference type="Proteomes" id="UP000008983">
    <property type="component" value="Unassembled WGS sequence"/>
</dbReference>
<feature type="domain" description="Cation-transporting P-type ATPase N-terminal" evidence="10">
    <location>
        <begin position="7"/>
        <end position="73"/>
    </location>
</feature>
<comment type="subcellular location">
    <subcellularLocation>
        <location evidence="1">Endomembrane system</location>
        <topology evidence="1">Multi-pass membrane protein</topology>
    </subcellularLocation>
</comment>
<keyword evidence="3" id="KW-0479">Metal-binding</keyword>
<evidence type="ECO:0000256" key="5">
    <source>
        <dbReference type="ARBA" id="ARBA00022989"/>
    </source>
</evidence>
<feature type="transmembrane region" description="Helical" evidence="7">
    <location>
        <begin position="904"/>
        <end position="924"/>
    </location>
</feature>
<feature type="transmembrane region" description="Helical" evidence="7">
    <location>
        <begin position="100"/>
        <end position="119"/>
    </location>
</feature>
<feature type="transmembrane region" description="Helical" evidence="7">
    <location>
        <begin position="936"/>
        <end position="956"/>
    </location>
</feature>
<dbReference type="Gene3D" id="2.70.150.10">
    <property type="entry name" value="Calcium-transporting ATPase, cytoplasmic transduction domain A"/>
    <property type="match status" value="1"/>
</dbReference>
<keyword evidence="6 7" id="KW-0472">Membrane</keyword>
<feature type="transmembrane region" description="Helical" evidence="7">
    <location>
        <begin position="828"/>
        <end position="845"/>
    </location>
</feature>
<keyword evidence="12" id="KW-1185">Reference proteome</keyword>
<accession>G0QTN5</accession>
<feature type="transmembrane region" description="Helical" evidence="7">
    <location>
        <begin position="67"/>
        <end position="88"/>
    </location>
</feature>
<dbReference type="SUPFAM" id="SSF81660">
    <property type="entry name" value="Metal cation-transporting ATPase, ATP-binding domain N"/>
    <property type="match status" value="1"/>
</dbReference>
<gene>
    <name evidence="11" type="ORF">IMG5_110240</name>
</gene>
<dbReference type="Gene3D" id="3.40.50.1000">
    <property type="entry name" value="HAD superfamily/HAD-like"/>
    <property type="match status" value="1"/>
</dbReference>
<dbReference type="InParanoid" id="G0QTN5"/>
<dbReference type="Pfam" id="PF00689">
    <property type="entry name" value="Cation_ATPase_C"/>
    <property type="match status" value="1"/>
</dbReference>
<protein>
    <submittedName>
        <fullName evidence="11">Uncharacterized protein</fullName>
    </submittedName>
</protein>
<evidence type="ECO:0000256" key="7">
    <source>
        <dbReference type="SAM" id="Phobius"/>
    </source>
</evidence>
<reference evidence="11 12" key="1">
    <citation type="submission" date="2011-07" db="EMBL/GenBank/DDBJ databases">
        <authorList>
            <person name="Coyne R."/>
            <person name="Brami D."/>
            <person name="Johnson J."/>
            <person name="Hostetler J."/>
            <person name="Hannick L."/>
            <person name="Clark T."/>
            <person name="Cassidy-Hanley D."/>
            <person name="Inman J."/>
        </authorList>
    </citation>
    <scope>NUCLEOTIDE SEQUENCE [LARGE SCALE GENOMIC DNA]</scope>
    <source>
        <strain evidence="11 12">G5</strain>
    </source>
</reference>
<dbReference type="InterPro" id="IPR008250">
    <property type="entry name" value="ATPase_P-typ_transduc_dom_A_sf"/>
</dbReference>
<dbReference type="PANTHER" id="PTHR24093">
    <property type="entry name" value="CATION TRANSPORTING ATPASE"/>
    <property type="match status" value="1"/>
</dbReference>
<dbReference type="EMBL" id="GL983868">
    <property type="protein sequence ID" value="EGR31408.1"/>
    <property type="molecule type" value="Genomic_DNA"/>
</dbReference>
<feature type="domain" description="P-type ATPase A" evidence="8">
    <location>
        <begin position="137"/>
        <end position="240"/>
    </location>
</feature>
<evidence type="ECO:0000313" key="11">
    <source>
        <dbReference type="EMBL" id="EGR31408.1"/>
    </source>
</evidence>
<dbReference type="Pfam" id="PF13246">
    <property type="entry name" value="Cation_ATPase"/>
    <property type="match status" value="1"/>
</dbReference>
<dbReference type="InterPro" id="IPR023214">
    <property type="entry name" value="HAD_sf"/>
</dbReference>
<organism evidence="11 12">
    <name type="scientific">Ichthyophthirius multifiliis</name>
    <name type="common">White spot disease agent</name>
    <name type="synonym">Ich</name>
    <dbReference type="NCBI Taxonomy" id="5932"/>
    <lineage>
        <taxon>Eukaryota</taxon>
        <taxon>Sar</taxon>
        <taxon>Alveolata</taxon>
        <taxon>Ciliophora</taxon>
        <taxon>Intramacronucleata</taxon>
        <taxon>Oligohymenophorea</taxon>
        <taxon>Hymenostomatida</taxon>
        <taxon>Ophryoglenina</taxon>
        <taxon>Ichthyophthirius</taxon>
    </lineage>
</organism>
<sequence length="976" mass="112378">MRNLHKLGDVQGLANLLRVDIRTGININNENDIAQRRQLYGSNKIAGTKQIKFNQILKFNIEKNHSLIIFLICFFFLFMEFVQIKYLKNKTEIVSKNLDLNVQIGTLVMLFLSIIINTIKRWKDDRDYNNLVFQNTEYKVKVARNSLVQYIKSSSLVVGDILLIEAGDIINVDGILLKSNDLVVTESPLVSAREGLAKSAHEKGQIYIDCFIYSGSQIMMGQGEMLVCSVGQNTLVNRVQQCSSVTMHKNFLNEKLKDIEGKIKATGTKCLFVFFVFILIKYLFWKGQKFCCLNQQFWFLIQDMLLSAQMLVGVSFYLMQEGISQAFHTYICIAMQFLSQKDIIIKDIQAFQWLGFVDSIVTDKTGCVTKNINFVEKIYANEQEYYNTYSSMNKISIYSNRSLEILCENICINSSDILQTDRNMVDKVGISIESALLEYAFKLGYDYEKYRVSSRIKKVYPFNSKQKRMITVYLKKQGTLRVYFKGSPELILDKCTEFRNKEGINQKLTQAVKQIIREKINQFGAVESLRIILFAFKDIEYDSQHIYSEEKLNQDLIFLALVGIKDPFRPDIPEAIKKCKNAGITVRALTGDNRETAIATGKLIGLLNQNTEYKENNMAILDGEKFQNSISGIGQYTNKFGRGQIMEKIRDIHNFERLIKELRIISRGTSKAKDALVTGLIQLKYIVAVTGDDTADCQIMQKAQVGIGLGLSGNEVVKQAAYIILKNDSFSSIIPSILYARNIYQFLRKYFQLILSQNYVIIFILFITIFFQGQFQPFNCAQFLFMSILLDEFAAFIMAREEPSQQLLKQPPISTKEYIITSDMWRNIFFQSLFQISVISFALFIDINSLFRISNTFTSINQSPQAKFTICFNSLVYFQLFNILYSANVKKYNNDNYGIFWRKFIIFLQISVLLAVYLIIFYNFGKYFGCIQLKLGDHALCLLLGLSNIGLFAFVFQIHSKFFSKFNCLKYTFSLK</sequence>
<dbReference type="InterPro" id="IPR006068">
    <property type="entry name" value="ATPase_P-typ_cation-transptr_C"/>
</dbReference>
<feature type="transmembrane region" description="Helical" evidence="7">
    <location>
        <begin position="865"/>
        <end position="884"/>
    </location>
</feature>
<evidence type="ECO:0000259" key="10">
    <source>
        <dbReference type="Pfam" id="PF00690"/>
    </source>
</evidence>
<dbReference type="InterPro" id="IPR023298">
    <property type="entry name" value="ATPase_P-typ_TM_dom_sf"/>
</dbReference>
<dbReference type="OMA" id="GINTYHM"/>
<name>G0QTN5_ICHMU</name>
<dbReference type="eggNOG" id="KOG0204">
    <property type="taxonomic scope" value="Eukaryota"/>
</dbReference>